<evidence type="ECO:0000256" key="3">
    <source>
        <dbReference type="PIRSR" id="PIRSR030150-2"/>
    </source>
</evidence>
<dbReference type="InterPro" id="IPR015986">
    <property type="entry name" value="SrtB_Firmicute"/>
</dbReference>
<evidence type="ECO:0000256" key="2">
    <source>
        <dbReference type="PIRSR" id="PIRSR030150-1"/>
    </source>
</evidence>
<dbReference type="NCBIfam" id="TIGR03064">
    <property type="entry name" value="sortase_srtB"/>
    <property type="match status" value="1"/>
</dbReference>
<name>A0A1M5KG46_9BACI</name>
<protein>
    <submittedName>
        <fullName evidence="5">Sortase B. Cysteine peptidase. MEROPS family C60B</fullName>
    </submittedName>
</protein>
<dbReference type="CDD" id="cd05826">
    <property type="entry name" value="Sortase_B"/>
    <property type="match status" value="1"/>
</dbReference>
<dbReference type="RefSeq" id="WP_234982712.1">
    <property type="nucleotide sequence ID" value="NZ_FQVW01000038.1"/>
</dbReference>
<dbReference type="Proteomes" id="UP000183988">
    <property type="component" value="Unassembled WGS sequence"/>
</dbReference>
<dbReference type="STRING" id="930117.SAMN05216225_103817"/>
<dbReference type="EMBL" id="FQVW01000038">
    <property type="protein sequence ID" value="SHG51772.1"/>
    <property type="molecule type" value="Genomic_DNA"/>
</dbReference>
<proteinExistence type="predicted"/>
<feature type="active site" description="Proton donor/acceptor" evidence="4">
    <location>
        <position position="142"/>
    </location>
</feature>
<organism evidence="5 6">
    <name type="scientific">Ornithinibacillus halophilus</name>
    <dbReference type="NCBI Taxonomy" id="930117"/>
    <lineage>
        <taxon>Bacteria</taxon>
        <taxon>Bacillati</taxon>
        <taxon>Bacillota</taxon>
        <taxon>Bacilli</taxon>
        <taxon>Bacillales</taxon>
        <taxon>Bacillaceae</taxon>
        <taxon>Ornithinibacillus</taxon>
    </lineage>
</organism>
<feature type="site" description="Transition state stabilizer" evidence="3">
    <location>
        <position position="245"/>
    </location>
</feature>
<keyword evidence="6" id="KW-1185">Reference proteome</keyword>
<dbReference type="InterPro" id="IPR005754">
    <property type="entry name" value="Sortase"/>
</dbReference>
<accession>A0A1M5KG46</accession>
<dbReference type="AlphaFoldDB" id="A0A1M5KG46"/>
<evidence type="ECO:0000256" key="1">
    <source>
        <dbReference type="ARBA" id="ARBA00022801"/>
    </source>
</evidence>
<dbReference type="PIRSF" id="PIRSF030150">
    <property type="entry name" value="UCP030150"/>
    <property type="match status" value="1"/>
</dbReference>
<feature type="active site" description="Acyl-thioester intermediate" evidence="2">
    <location>
        <position position="235"/>
    </location>
</feature>
<dbReference type="GO" id="GO:0016787">
    <property type="term" value="F:hydrolase activity"/>
    <property type="evidence" value="ECO:0007669"/>
    <property type="project" value="UniProtKB-KW"/>
</dbReference>
<gene>
    <name evidence="5" type="ORF">SAMN05216225_103817</name>
</gene>
<dbReference type="InterPro" id="IPR023365">
    <property type="entry name" value="Sortase_dom-sf"/>
</dbReference>
<sequence length="254" mass="29665">MKKTMYRIVFIICLGVFLYAGYGIATTVIDYYKNSREVAEIQETFYEPTSAEEIVDDVPVAEEEDGLSIRPEFQELHQQNEDIVGWIKIEDTKIDYPILHSKNNEEYLTQNFNKEYSILGSIFMDYRNDIENPSKNTIIYGHRTKNGTMFEHLTKFKDQDFLKNHPTIELDTLYESIEAEVFAVYITTTDFNYIQTDFISDKSYEQFLTQIKEASMFDTDVEVTADDRIITLSTCDYELDNHSGRMVVQAKIVE</sequence>
<keyword evidence="1" id="KW-0378">Hydrolase</keyword>
<evidence type="ECO:0000256" key="4">
    <source>
        <dbReference type="PIRSR" id="PIRSR605754-1"/>
    </source>
</evidence>
<dbReference type="Gene3D" id="2.40.260.10">
    <property type="entry name" value="Sortase"/>
    <property type="match status" value="1"/>
</dbReference>
<evidence type="ECO:0000313" key="6">
    <source>
        <dbReference type="Proteomes" id="UP000183988"/>
    </source>
</evidence>
<dbReference type="InterPro" id="IPR009835">
    <property type="entry name" value="SrtB"/>
</dbReference>
<evidence type="ECO:0000313" key="5">
    <source>
        <dbReference type="EMBL" id="SHG51772.1"/>
    </source>
</evidence>
<reference evidence="5 6" key="1">
    <citation type="submission" date="2016-11" db="EMBL/GenBank/DDBJ databases">
        <authorList>
            <person name="Jaros S."/>
            <person name="Januszkiewicz K."/>
            <person name="Wedrychowicz H."/>
        </authorList>
    </citation>
    <scope>NUCLEOTIDE SEQUENCE [LARGE SCALE GENOMIC DNA]</scope>
    <source>
        <strain evidence="5 6">IBRC-M 10683</strain>
    </source>
</reference>
<dbReference type="SUPFAM" id="SSF63817">
    <property type="entry name" value="Sortase"/>
    <property type="match status" value="1"/>
</dbReference>
<dbReference type="Pfam" id="PF04203">
    <property type="entry name" value="Sortase"/>
    <property type="match status" value="1"/>
</dbReference>